<comment type="caution">
    <text evidence="2">The sequence shown here is derived from an EMBL/GenBank/DDBJ whole genome shotgun (WGS) entry which is preliminary data.</text>
</comment>
<evidence type="ECO:0000313" key="2">
    <source>
        <dbReference type="EMBL" id="NYE15247.1"/>
    </source>
</evidence>
<reference evidence="2 3" key="1">
    <citation type="submission" date="2020-07" db="EMBL/GenBank/DDBJ databases">
        <title>Sequencing the genomes of 1000 actinobacteria strains.</title>
        <authorList>
            <person name="Klenk H.-P."/>
        </authorList>
    </citation>
    <scope>NUCLEOTIDE SEQUENCE [LARGE SCALE GENOMIC DNA]</scope>
    <source>
        <strain evidence="2 3">DSM 43461</strain>
    </source>
</reference>
<evidence type="ECO:0000259" key="1">
    <source>
        <dbReference type="Pfam" id="PF04149"/>
    </source>
</evidence>
<dbReference type="Pfam" id="PF04149">
    <property type="entry name" value="DUF397"/>
    <property type="match status" value="1"/>
</dbReference>
<sequence>MTKDFHGWRKSHHSEPNGECVEVGLAADGTIGVRDTKLEGTGPTLEFTEDEWRTLLRKIRSAAH</sequence>
<dbReference type="InterPro" id="IPR007278">
    <property type="entry name" value="DUF397"/>
</dbReference>
<dbReference type="Proteomes" id="UP000591272">
    <property type="component" value="Unassembled WGS sequence"/>
</dbReference>
<name>A0A7Y9KDL9_9ACTN</name>
<evidence type="ECO:0000313" key="3">
    <source>
        <dbReference type="Proteomes" id="UP000591272"/>
    </source>
</evidence>
<dbReference type="RefSeq" id="WP_179835976.1">
    <property type="nucleotide sequence ID" value="NZ_BMRD01000016.1"/>
</dbReference>
<proteinExistence type="predicted"/>
<feature type="domain" description="DUF397" evidence="1">
    <location>
        <begin position="7"/>
        <end position="60"/>
    </location>
</feature>
<protein>
    <recommendedName>
        <fullName evidence="1">DUF397 domain-containing protein</fullName>
    </recommendedName>
</protein>
<organism evidence="2 3">
    <name type="scientific">Actinomadura citrea</name>
    <dbReference type="NCBI Taxonomy" id="46158"/>
    <lineage>
        <taxon>Bacteria</taxon>
        <taxon>Bacillati</taxon>
        <taxon>Actinomycetota</taxon>
        <taxon>Actinomycetes</taxon>
        <taxon>Streptosporangiales</taxon>
        <taxon>Thermomonosporaceae</taxon>
        <taxon>Actinomadura</taxon>
    </lineage>
</organism>
<gene>
    <name evidence="2" type="ORF">BJ999_005543</name>
</gene>
<keyword evidence="3" id="KW-1185">Reference proteome</keyword>
<dbReference type="EMBL" id="JACCBT010000001">
    <property type="protein sequence ID" value="NYE15247.1"/>
    <property type="molecule type" value="Genomic_DNA"/>
</dbReference>
<dbReference type="AlphaFoldDB" id="A0A7Y9KDL9"/>
<accession>A0A7Y9KDL9</accession>